<dbReference type="InterPro" id="IPR003423">
    <property type="entry name" value="OMP_efflux"/>
</dbReference>
<dbReference type="Pfam" id="PF02321">
    <property type="entry name" value="OEP"/>
    <property type="match status" value="2"/>
</dbReference>
<feature type="chain" id="PRO_5031199979" evidence="2">
    <location>
        <begin position="27"/>
        <end position="427"/>
    </location>
</feature>
<organism evidence="3 4">
    <name type="scientific">Brevundimonas aurantiaca</name>
    <dbReference type="NCBI Taxonomy" id="74316"/>
    <lineage>
        <taxon>Bacteria</taxon>
        <taxon>Pseudomonadati</taxon>
        <taxon>Pseudomonadota</taxon>
        <taxon>Alphaproteobacteria</taxon>
        <taxon>Caulobacterales</taxon>
        <taxon>Caulobacteraceae</taxon>
        <taxon>Brevundimonas</taxon>
    </lineage>
</organism>
<dbReference type="PANTHER" id="PTHR30203:SF24">
    <property type="entry name" value="BLR4935 PROTEIN"/>
    <property type="match status" value="1"/>
</dbReference>
<keyword evidence="4" id="KW-1185">Reference proteome</keyword>
<keyword evidence="2" id="KW-0732">Signal</keyword>
<dbReference type="AlphaFoldDB" id="A0A7W9F6Z8"/>
<proteinExistence type="inferred from homology"/>
<dbReference type="RefSeq" id="WP_224760994.1">
    <property type="nucleotide sequence ID" value="NZ_CAJFZS010000001.1"/>
</dbReference>
<protein>
    <submittedName>
        <fullName evidence="3">Cobalt-zinc-cadmium efflux system outer membrane protein</fullName>
    </submittedName>
</protein>
<sequence length="427" mass="45989">MRAAAVSALALALGASLAPAPVFAQAAPVPADVNGYPQLSLREALSLSAASDPALAGVEARRRAAEAGVRQADVRPNPNVGLMVENLPTLGGGDILGRTETTLTYEQRLERGGDRPARTALARAEGDLLLADARAAQLDRLELVQTAWAEALASEALLEIARERLNLAEAFQSEVSRRVNAARDPLFAGARAEAELAQAQIDFDQAEVGARMARVNLAKFWFGRSEFTLGADAFEDTSASRREAGPVAQIDLAAFDARRLIADAQVRVEQARAVPDPTVSLGVRHIWDNEVALVFGGSMPLQRYDRNEGAIARAQAEGVAAQADRRAFEIEREREILRLQVQLAAKASEARRIAEETLPQAERAVTLVREGFGRGGFTYNDVMSAQTALLQARARRVSILQAFHTDRARLDRLTGAHADLLGLETQP</sequence>
<dbReference type="PANTHER" id="PTHR30203">
    <property type="entry name" value="OUTER MEMBRANE CATION EFFLUX PROTEIN"/>
    <property type="match status" value="1"/>
</dbReference>
<accession>A0A7W9F6Z8</accession>
<feature type="signal peptide" evidence="2">
    <location>
        <begin position="1"/>
        <end position="26"/>
    </location>
</feature>
<dbReference type="Proteomes" id="UP000527324">
    <property type="component" value="Unassembled WGS sequence"/>
</dbReference>
<name>A0A7W9F6Z8_9CAUL</name>
<gene>
    <name evidence="3" type="ORF">GGQ93_000243</name>
</gene>
<evidence type="ECO:0000313" key="3">
    <source>
        <dbReference type="EMBL" id="MBB5738552.1"/>
    </source>
</evidence>
<dbReference type="InterPro" id="IPR010131">
    <property type="entry name" value="MdtP/NodT-like"/>
</dbReference>
<dbReference type="EMBL" id="JACHOQ010000001">
    <property type="protein sequence ID" value="MBB5738552.1"/>
    <property type="molecule type" value="Genomic_DNA"/>
</dbReference>
<comment type="caution">
    <text evidence="3">The sequence shown here is derived from an EMBL/GenBank/DDBJ whole genome shotgun (WGS) entry which is preliminary data.</text>
</comment>
<evidence type="ECO:0000313" key="4">
    <source>
        <dbReference type="Proteomes" id="UP000527324"/>
    </source>
</evidence>
<evidence type="ECO:0000256" key="2">
    <source>
        <dbReference type="SAM" id="SignalP"/>
    </source>
</evidence>
<dbReference type="SUPFAM" id="SSF56954">
    <property type="entry name" value="Outer membrane efflux proteins (OEP)"/>
    <property type="match status" value="1"/>
</dbReference>
<dbReference type="GO" id="GO:0015562">
    <property type="term" value="F:efflux transmembrane transporter activity"/>
    <property type="evidence" value="ECO:0007669"/>
    <property type="project" value="InterPro"/>
</dbReference>
<comment type="similarity">
    <text evidence="1">Belongs to the outer membrane factor (OMF) (TC 1.B.17) family.</text>
</comment>
<evidence type="ECO:0000256" key="1">
    <source>
        <dbReference type="ARBA" id="ARBA00007613"/>
    </source>
</evidence>
<reference evidence="3 4" key="1">
    <citation type="submission" date="2020-08" db="EMBL/GenBank/DDBJ databases">
        <title>Genomic Encyclopedia of Type Strains, Phase IV (KMG-IV): sequencing the most valuable type-strain genomes for metagenomic binning, comparative biology and taxonomic classification.</title>
        <authorList>
            <person name="Goeker M."/>
        </authorList>
    </citation>
    <scope>NUCLEOTIDE SEQUENCE [LARGE SCALE GENOMIC DNA]</scope>
    <source>
        <strain evidence="3 4">DSM 4731</strain>
    </source>
</reference>
<dbReference type="Gene3D" id="1.20.1600.10">
    <property type="entry name" value="Outer membrane efflux proteins (OEP)"/>
    <property type="match status" value="1"/>
</dbReference>